<keyword evidence="1" id="KW-0812">Transmembrane</keyword>
<accession>A0A1X7HIA5</accession>
<dbReference type="RefSeq" id="WP_208914485.1">
    <property type="nucleotide sequence ID" value="NZ_LT840184.1"/>
</dbReference>
<dbReference type="Pfam" id="PF13630">
    <property type="entry name" value="SdpI"/>
    <property type="match status" value="1"/>
</dbReference>
<dbReference type="InterPro" id="IPR025962">
    <property type="entry name" value="SdpI/YhfL"/>
</dbReference>
<reference evidence="3" key="1">
    <citation type="submission" date="2017-04" db="EMBL/GenBank/DDBJ databases">
        <authorList>
            <person name="Varghese N."/>
            <person name="Submissions S."/>
        </authorList>
    </citation>
    <scope>NUCLEOTIDE SEQUENCE [LARGE SCALE GENOMIC DNA]</scope>
    <source>
        <strain evidence="3">N3/975</strain>
    </source>
</reference>
<dbReference type="STRING" id="1313296.SAMN05661091_3656"/>
<name>A0A1X7HIA5_9BACL</name>
<keyword evidence="1" id="KW-1133">Transmembrane helix</keyword>
<sequence length="97" mass="10885">MLLSLSLGAILFITGAVLFIFPPKKINGFYGYRTYSSMKNEWSWKTANRFCSQLMMIFGIILLSIAAITGHFATTAVSTIISFVLINILIENKLKKM</sequence>
<evidence type="ECO:0000313" key="2">
    <source>
        <dbReference type="EMBL" id="SMF87197.1"/>
    </source>
</evidence>
<keyword evidence="3" id="KW-1185">Reference proteome</keyword>
<feature type="transmembrane region" description="Helical" evidence="1">
    <location>
        <begin position="57"/>
        <end position="90"/>
    </location>
</feature>
<proteinExistence type="predicted"/>
<evidence type="ECO:0000256" key="1">
    <source>
        <dbReference type="SAM" id="Phobius"/>
    </source>
</evidence>
<dbReference type="Proteomes" id="UP000192940">
    <property type="component" value="Chromosome I"/>
</dbReference>
<keyword evidence="1" id="KW-0472">Membrane</keyword>
<dbReference type="EMBL" id="LT840184">
    <property type="protein sequence ID" value="SMF87197.1"/>
    <property type="molecule type" value="Genomic_DNA"/>
</dbReference>
<evidence type="ECO:0000313" key="3">
    <source>
        <dbReference type="Proteomes" id="UP000192940"/>
    </source>
</evidence>
<gene>
    <name evidence="2" type="ORF">SAMN05661091_3656</name>
</gene>
<organism evidence="2 3">
    <name type="scientific">Paenibacillus uliginis N3/975</name>
    <dbReference type="NCBI Taxonomy" id="1313296"/>
    <lineage>
        <taxon>Bacteria</taxon>
        <taxon>Bacillati</taxon>
        <taxon>Bacillota</taxon>
        <taxon>Bacilli</taxon>
        <taxon>Bacillales</taxon>
        <taxon>Paenibacillaceae</taxon>
        <taxon>Paenibacillus</taxon>
    </lineage>
</organism>
<protein>
    <submittedName>
        <fullName evidence="2">SdpI/YhfL protein family protein</fullName>
    </submittedName>
</protein>
<dbReference type="AlphaFoldDB" id="A0A1X7HIA5"/>